<accession>A0ABY4TPM8</accession>
<feature type="transmembrane region" description="Helical" evidence="1">
    <location>
        <begin position="20"/>
        <end position="53"/>
    </location>
</feature>
<keyword evidence="1" id="KW-1133">Transmembrane helix</keyword>
<evidence type="ECO:0000256" key="1">
    <source>
        <dbReference type="SAM" id="Phobius"/>
    </source>
</evidence>
<keyword evidence="3" id="KW-1185">Reference proteome</keyword>
<dbReference type="EMBL" id="CP006763">
    <property type="protein sequence ID" value="URS74507.1"/>
    <property type="molecule type" value="Genomic_DNA"/>
</dbReference>
<proteinExistence type="predicted"/>
<evidence type="ECO:0000313" key="3">
    <source>
        <dbReference type="Proteomes" id="UP000017590"/>
    </source>
</evidence>
<protein>
    <submittedName>
        <fullName evidence="2">Uncharacterized protein</fullName>
    </submittedName>
</protein>
<organism evidence="2 3">
    <name type="scientific">Clostridium autoethanogenum DSM 10061</name>
    <dbReference type="NCBI Taxonomy" id="1341692"/>
    <lineage>
        <taxon>Bacteria</taxon>
        <taxon>Bacillati</taxon>
        <taxon>Bacillota</taxon>
        <taxon>Clostridia</taxon>
        <taxon>Eubacteriales</taxon>
        <taxon>Clostridiaceae</taxon>
        <taxon>Clostridium</taxon>
    </lineage>
</organism>
<evidence type="ECO:0000313" key="2">
    <source>
        <dbReference type="EMBL" id="URS74507.1"/>
    </source>
</evidence>
<dbReference type="Proteomes" id="UP000017590">
    <property type="component" value="Chromosome"/>
</dbReference>
<keyword evidence="1" id="KW-0472">Membrane</keyword>
<sequence>MKKKSCIRRRTKKKIGLIALSIGVGFLMTVIIPIWGWIIAAGMGLIYCGWYLISYHR</sequence>
<keyword evidence="1" id="KW-0812">Transmembrane</keyword>
<reference evidence="3" key="1">
    <citation type="journal article" date="2014" name="Biotechnol. Biofuels">
        <title>Comparison of single-molecule sequencing and hybrid approaches for finishing the genome of Clostridium autoethanogenum and analysis of CRISPR systems in industrial relevant Clostridia.</title>
        <authorList>
            <person name="Brown S.D."/>
            <person name="Nagaraju S."/>
            <person name="Utturkar S."/>
            <person name="De Tissera S."/>
            <person name="Segovia S."/>
            <person name="Mitchell W."/>
            <person name="Land M.L."/>
            <person name="Dassanayake A."/>
            <person name="Kopke M."/>
        </authorList>
    </citation>
    <scope>NUCLEOTIDE SEQUENCE [LARGE SCALE GENOMIC DNA]</scope>
    <source>
        <strain evidence="3">DSM 10061</strain>
    </source>
</reference>
<gene>
    <name evidence="2" type="ORF">CAETHG_05000</name>
</gene>
<name>A0ABY4TPM8_9CLOT</name>
<dbReference type="RefSeq" id="WP_013237931.1">
    <property type="nucleotide sequence ID" value="NC_022592.1"/>
</dbReference>